<dbReference type="RefSeq" id="WP_211305417.1">
    <property type="nucleotide sequence ID" value="NZ_QKUB01000006.1"/>
</dbReference>
<dbReference type="GO" id="GO:0006412">
    <property type="term" value="P:translation"/>
    <property type="evidence" value="ECO:0007669"/>
    <property type="project" value="UniProtKB-UniRule"/>
</dbReference>
<gene>
    <name evidence="5" type="primary">rpsB</name>
    <name evidence="7" type="ORF">BCF89_10614</name>
</gene>
<dbReference type="NCBIfam" id="TIGR01011">
    <property type="entry name" value="rpsB_bact"/>
    <property type="match status" value="1"/>
</dbReference>
<dbReference type="EMBL" id="QKUB01000006">
    <property type="protein sequence ID" value="PZV99855.1"/>
    <property type="molecule type" value="Genomic_DNA"/>
</dbReference>
<sequence length="300" mass="33612">MSEQNIVEQKTTETKATVVEQPIVSREKLLEAGTYFGHKISRWNPKMKQYIYGKRAGIHIIDIAKTQKTLEYAYKLLNKMAQKPVSFIWVGTKKQAKNAIKEAAARTNSVYVSERWLGGTLTNSQTIFRSVKELERLEELQKNGYKGYTKKEGLLYDKKIAKLQKNLGGIRKLASNSAMPNVMIVASPIEDEIAIREAKRKGLKIFSINDTNSDPDLSDFVIPANDDTAKSITLIITILADAIASARGGKQLFAFKPNEEIILPEDPRAAENRARAAAAKLSQEAKKQEIKDASEVREEK</sequence>
<proteinExistence type="inferred from homology"/>
<dbReference type="GO" id="GO:0015935">
    <property type="term" value="C:small ribosomal subunit"/>
    <property type="evidence" value="ECO:0007669"/>
    <property type="project" value="InterPro"/>
</dbReference>
<keyword evidence="3 5" id="KW-0687">Ribonucleoprotein</keyword>
<dbReference type="AlphaFoldDB" id="A0A2W7HXD1"/>
<dbReference type="InterPro" id="IPR001865">
    <property type="entry name" value="Ribosomal_uS2"/>
</dbReference>
<comment type="similarity">
    <text evidence="1 5">Belongs to the universal ribosomal protein uS2 family.</text>
</comment>
<feature type="compositionally biased region" description="Basic and acidic residues" evidence="6">
    <location>
        <begin position="283"/>
        <end position="300"/>
    </location>
</feature>
<comment type="caution">
    <text evidence="7">The sequence shown here is derived from an EMBL/GenBank/DDBJ whole genome shotgun (WGS) entry which is preliminary data.</text>
</comment>
<evidence type="ECO:0000313" key="8">
    <source>
        <dbReference type="Proteomes" id="UP000249646"/>
    </source>
</evidence>
<evidence type="ECO:0000256" key="1">
    <source>
        <dbReference type="ARBA" id="ARBA00006242"/>
    </source>
</evidence>
<name>A0A2W7HXD1_9BACT</name>
<organism evidence="7 8">
    <name type="scientific">Metamycoplasma auris</name>
    <dbReference type="NCBI Taxonomy" id="51363"/>
    <lineage>
        <taxon>Bacteria</taxon>
        <taxon>Bacillati</taxon>
        <taxon>Mycoplasmatota</taxon>
        <taxon>Mycoplasmoidales</taxon>
        <taxon>Metamycoplasmataceae</taxon>
        <taxon>Metamycoplasma</taxon>
    </lineage>
</organism>
<evidence type="ECO:0000256" key="3">
    <source>
        <dbReference type="ARBA" id="ARBA00023274"/>
    </source>
</evidence>
<reference evidence="7 8" key="1">
    <citation type="submission" date="2018-06" db="EMBL/GenBank/DDBJ databases">
        <title>Genomic Encyclopedia of Archaeal and Bacterial Type Strains, Phase II (KMG-II): from individual species to whole genera.</title>
        <authorList>
            <person name="Goeker M."/>
        </authorList>
    </citation>
    <scope>NUCLEOTIDE SEQUENCE [LARGE SCALE GENOMIC DNA]</scope>
    <source>
        <strain evidence="7 8">ATCC 51348</strain>
    </source>
</reference>
<dbReference type="InterPro" id="IPR023591">
    <property type="entry name" value="Ribosomal_uS2_flav_dom_sf"/>
</dbReference>
<protein>
    <recommendedName>
        <fullName evidence="4 5">Small ribosomal subunit protein uS2</fullName>
    </recommendedName>
</protein>
<evidence type="ECO:0000256" key="4">
    <source>
        <dbReference type="ARBA" id="ARBA00035256"/>
    </source>
</evidence>
<dbReference type="HAMAP" id="MF_00291_B">
    <property type="entry name" value="Ribosomal_uS2_B"/>
    <property type="match status" value="1"/>
</dbReference>
<dbReference type="Gene3D" id="3.40.50.10490">
    <property type="entry name" value="Glucose-6-phosphate isomerase like protein, domain 1"/>
    <property type="match status" value="1"/>
</dbReference>
<dbReference type="Pfam" id="PF00318">
    <property type="entry name" value="Ribosomal_S2"/>
    <property type="match status" value="1"/>
</dbReference>
<dbReference type="SUPFAM" id="SSF52313">
    <property type="entry name" value="Ribosomal protein S2"/>
    <property type="match status" value="1"/>
</dbReference>
<dbReference type="PANTHER" id="PTHR12534:SF0">
    <property type="entry name" value="SMALL RIBOSOMAL SUBUNIT PROTEIN US2M"/>
    <property type="match status" value="1"/>
</dbReference>
<dbReference type="Gene3D" id="1.10.287.610">
    <property type="entry name" value="Helix hairpin bin"/>
    <property type="match status" value="1"/>
</dbReference>
<evidence type="ECO:0000256" key="2">
    <source>
        <dbReference type="ARBA" id="ARBA00022980"/>
    </source>
</evidence>
<dbReference type="Proteomes" id="UP000249646">
    <property type="component" value="Unassembled WGS sequence"/>
</dbReference>
<evidence type="ECO:0000256" key="6">
    <source>
        <dbReference type="SAM" id="MobiDB-lite"/>
    </source>
</evidence>
<dbReference type="GO" id="GO:0003735">
    <property type="term" value="F:structural constituent of ribosome"/>
    <property type="evidence" value="ECO:0007669"/>
    <property type="project" value="InterPro"/>
</dbReference>
<evidence type="ECO:0000256" key="5">
    <source>
        <dbReference type="HAMAP-Rule" id="MF_00291"/>
    </source>
</evidence>
<keyword evidence="8" id="KW-1185">Reference proteome</keyword>
<keyword evidence="2 5" id="KW-0689">Ribosomal protein</keyword>
<accession>A0A2W7HXD1</accession>
<dbReference type="PANTHER" id="PTHR12534">
    <property type="entry name" value="30S RIBOSOMAL PROTEIN S2 PROKARYOTIC AND ORGANELLAR"/>
    <property type="match status" value="1"/>
</dbReference>
<dbReference type="PRINTS" id="PR00395">
    <property type="entry name" value="RIBOSOMALS2"/>
</dbReference>
<dbReference type="InterPro" id="IPR005706">
    <property type="entry name" value="Ribosomal_uS2_bac/mit/plastid"/>
</dbReference>
<feature type="region of interest" description="Disordered" evidence="6">
    <location>
        <begin position="273"/>
        <end position="300"/>
    </location>
</feature>
<dbReference type="CDD" id="cd01425">
    <property type="entry name" value="RPS2"/>
    <property type="match status" value="1"/>
</dbReference>
<evidence type="ECO:0000313" key="7">
    <source>
        <dbReference type="EMBL" id="PZV99855.1"/>
    </source>
</evidence>